<gene>
    <name evidence="2" type="ORF">JMJ92_09625</name>
</gene>
<dbReference type="InterPro" id="IPR036286">
    <property type="entry name" value="LexA/Signal_pep-like_sf"/>
</dbReference>
<dbReference type="Gene3D" id="2.10.109.10">
    <property type="entry name" value="Umud Fragment, subunit A"/>
    <property type="match status" value="1"/>
</dbReference>
<evidence type="ECO:0000313" key="3">
    <source>
        <dbReference type="Proteomes" id="UP000635853"/>
    </source>
</evidence>
<dbReference type="InterPro" id="IPR010982">
    <property type="entry name" value="Lambda_DNA-bd_dom_sf"/>
</dbReference>
<evidence type="ECO:0000313" key="2">
    <source>
        <dbReference type="EMBL" id="MBL3578412.1"/>
    </source>
</evidence>
<dbReference type="SUPFAM" id="SSF51306">
    <property type="entry name" value="LexA/Signal peptidase"/>
    <property type="match status" value="1"/>
</dbReference>
<comment type="caution">
    <text evidence="2">The sequence shown here is derived from an EMBL/GenBank/DDBJ whole genome shotgun (WGS) entry which is preliminary data.</text>
</comment>
<evidence type="ECO:0000259" key="1">
    <source>
        <dbReference type="PROSITE" id="PS50943"/>
    </source>
</evidence>
<dbReference type="Pfam" id="PF13560">
    <property type="entry name" value="HTH_31"/>
    <property type="match status" value="1"/>
</dbReference>
<reference evidence="3" key="1">
    <citation type="submission" date="2021-01" db="EMBL/GenBank/DDBJ databases">
        <title>Draft genomes of Rhodovulum sulfidophilum.</title>
        <authorList>
            <person name="Guzman M.S."/>
        </authorList>
    </citation>
    <scope>NUCLEOTIDE SEQUENCE [LARGE SCALE GENOMIC DNA]</scope>
    <source>
        <strain evidence="3">AB19</strain>
    </source>
</reference>
<sequence length="210" mass="22993">MPTFHLVDEKWFKQQQRRAGITAEEIASEMGRHRSVVSRILGGKQRMTMDWAKAFARALGVSLDEVLLHAGEIEEGQAGSIRSTLTDGDVCQWKGSTSEEMQARAVLRALGQDRPAVEIWRVKGGAMALDGFLPGDLIAVDRDLSERVRLGDTVIARSSDWNTGNAQIVLRRFEPPVLVASGGDSTGRRVLVVDGNNVVVLGKVTACWRV</sequence>
<dbReference type="PROSITE" id="PS50943">
    <property type="entry name" value="HTH_CROC1"/>
    <property type="match status" value="1"/>
</dbReference>
<protein>
    <submittedName>
        <fullName evidence="2">Helix-turn-helix domain-containing protein</fullName>
    </submittedName>
</protein>
<dbReference type="RefSeq" id="WP_075783974.1">
    <property type="nucleotide sequence ID" value="NZ_JAESIL010000033.1"/>
</dbReference>
<dbReference type="EMBL" id="JAESIL010000033">
    <property type="protein sequence ID" value="MBL3578412.1"/>
    <property type="molecule type" value="Genomic_DNA"/>
</dbReference>
<dbReference type="InterPro" id="IPR001387">
    <property type="entry name" value="Cro/C1-type_HTH"/>
</dbReference>
<organism evidence="2 3">
    <name type="scientific">Rhodovulum visakhapatnamense</name>
    <dbReference type="NCBI Taxonomy" id="364297"/>
    <lineage>
        <taxon>Bacteria</taxon>
        <taxon>Pseudomonadati</taxon>
        <taxon>Pseudomonadota</taxon>
        <taxon>Alphaproteobacteria</taxon>
        <taxon>Rhodobacterales</taxon>
        <taxon>Paracoccaceae</taxon>
        <taxon>Rhodovulum</taxon>
    </lineage>
</organism>
<dbReference type="CDD" id="cd00093">
    <property type="entry name" value="HTH_XRE"/>
    <property type="match status" value="1"/>
</dbReference>
<feature type="domain" description="HTH cro/C1-type" evidence="1">
    <location>
        <begin position="12"/>
        <end position="66"/>
    </location>
</feature>
<dbReference type="Proteomes" id="UP000635853">
    <property type="component" value="Unassembled WGS sequence"/>
</dbReference>
<accession>A0ABS1RHM2</accession>
<dbReference type="CDD" id="cd06462">
    <property type="entry name" value="Peptidase_S24_S26"/>
    <property type="match status" value="1"/>
</dbReference>
<dbReference type="SUPFAM" id="SSF47413">
    <property type="entry name" value="lambda repressor-like DNA-binding domains"/>
    <property type="match status" value="1"/>
</dbReference>
<proteinExistence type="predicted"/>
<dbReference type="SMART" id="SM00530">
    <property type="entry name" value="HTH_XRE"/>
    <property type="match status" value="1"/>
</dbReference>
<dbReference type="Gene3D" id="1.10.260.40">
    <property type="entry name" value="lambda repressor-like DNA-binding domains"/>
    <property type="match status" value="1"/>
</dbReference>
<keyword evidence="3" id="KW-1185">Reference proteome</keyword>
<name>A0ABS1RHM2_9RHOB</name>